<dbReference type="FunCoup" id="A0A6L2PB36">
    <property type="interactions" value="116"/>
</dbReference>
<keyword evidence="4" id="KW-0964">Secreted</keyword>
<gene>
    <name evidence="11" type="ORF">Cfor_04669</name>
</gene>
<accession>A0A6L2PB36</accession>
<evidence type="ECO:0000256" key="2">
    <source>
        <dbReference type="ARBA" id="ARBA00005683"/>
    </source>
</evidence>
<evidence type="ECO:0000256" key="10">
    <source>
        <dbReference type="SAM" id="MobiDB-lite"/>
    </source>
</evidence>
<dbReference type="FunFam" id="3.30.2460.20:FF:000001">
    <property type="entry name" value="Wnt homolog"/>
    <property type="match status" value="1"/>
</dbReference>
<evidence type="ECO:0000256" key="7">
    <source>
        <dbReference type="ARBA" id="ARBA00023157"/>
    </source>
</evidence>
<dbReference type="Pfam" id="PF00110">
    <property type="entry name" value="wnt"/>
    <property type="match status" value="1"/>
</dbReference>
<dbReference type="PANTHER" id="PTHR12027">
    <property type="entry name" value="WNT RELATED"/>
    <property type="match status" value="1"/>
</dbReference>
<dbReference type="CDD" id="cd19342">
    <property type="entry name" value="Wnt_Wnt10"/>
    <property type="match status" value="1"/>
</dbReference>
<keyword evidence="12" id="KW-1185">Reference proteome</keyword>
<protein>
    <recommendedName>
        <fullName evidence="9">Protein Wnt</fullName>
    </recommendedName>
</protein>
<dbReference type="Gene3D" id="3.30.2460.20">
    <property type="match status" value="1"/>
</dbReference>
<dbReference type="Proteomes" id="UP000502823">
    <property type="component" value="Unassembled WGS sequence"/>
</dbReference>
<evidence type="ECO:0000256" key="1">
    <source>
        <dbReference type="ARBA" id="ARBA00004498"/>
    </source>
</evidence>
<comment type="subcellular location">
    <subcellularLocation>
        <location evidence="1 9">Secreted</location>
        <location evidence="1 9">Extracellular space</location>
        <location evidence="1 9">Extracellular matrix</location>
    </subcellularLocation>
</comment>
<dbReference type="GO" id="GO:0030182">
    <property type="term" value="P:neuron differentiation"/>
    <property type="evidence" value="ECO:0007669"/>
    <property type="project" value="TreeGrafter"/>
</dbReference>
<reference evidence="12" key="1">
    <citation type="submission" date="2020-01" db="EMBL/GenBank/DDBJ databases">
        <title>Draft genome sequence of the Termite Coptotermes fromosanus.</title>
        <authorList>
            <person name="Itakura S."/>
            <person name="Yosikawa Y."/>
            <person name="Umezawa K."/>
        </authorList>
    </citation>
    <scope>NUCLEOTIDE SEQUENCE [LARGE SCALE GENOMIC DNA]</scope>
</reference>
<dbReference type="PANTHER" id="PTHR12027:SF98">
    <property type="entry name" value="PROTEIN WNT"/>
    <property type="match status" value="1"/>
</dbReference>
<keyword evidence="7" id="KW-1015">Disulfide bond</keyword>
<dbReference type="PRINTS" id="PR01349">
    <property type="entry name" value="WNTPROTEIN"/>
</dbReference>
<proteinExistence type="inferred from homology"/>
<dbReference type="InterPro" id="IPR018161">
    <property type="entry name" value="Wnt_CS"/>
</dbReference>
<dbReference type="GO" id="GO:0007517">
    <property type="term" value="P:muscle organ development"/>
    <property type="evidence" value="ECO:0007669"/>
    <property type="project" value="UniProtKB-ARBA"/>
</dbReference>
<dbReference type="InterPro" id="IPR005817">
    <property type="entry name" value="Wnt"/>
</dbReference>
<comment type="similarity">
    <text evidence="2 9">Belongs to the Wnt family.</text>
</comment>
<dbReference type="EMBL" id="BLKM01010242">
    <property type="protein sequence ID" value="GFG29556.1"/>
    <property type="molecule type" value="Genomic_DNA"/>
</dbReference>
<evidence type="ECO:0000256" key="4">
    <source>
        <dbReference type="ARBA" id="ARBA00022525"/>
    </source>
</evidence>
<comment type="function">
    <text evidence="9">Ligand for members of the frizzled family of seven transmembrane receptors.</text>
</comment>
<dbReference type="AlphaFoldDB" id="A0A6L2PB36"/>
<dbReference type="GO" id="GO:0005109">
    <property type="term" value="F:frizzled binding"/>
    <property type="evidence" value="ECO:0007669"/>
    <property type="project" value="TreeGrafter"/>
</dbReference>
<evidence type="ECO:0000256" key="8">
    <source>
        <dbReference type="ARBA" id="ARBA00023288"/>
    </source>
</evidence>
<keyword evidence="6 9" id="KW-0879">Wnt signaling pathway</keyword>
<name>A0A6L2PB36_COPFO</name>
<dbReference type="InParanoid" id="A0A6L2PB36"/>
<feature type="compositionally biased region" description="Basic residues" evidence="10">
    <location>
        <begin position="266"/>
        <end position="283"/>
    </location>
</feature>
<dbReference type="GO" id="GO:0060560">
    <property type="term" value="P:developmental growth involved in morphogenesis"/>
    <property type="evidence" value="ECO:0007669"/>
    <property type="project" value="UniProtKB-ARBA"/>
</dbReference>
<keyword evidence="5" id="KW-0272">Extracellular matrix</keyword>
<dbReference type="GO" id="GO:0000902">
    <property type="term" value="P:cell morphogenesis"/>
    <property type="evidence" value="ECO:0007669"/>
    <property type="project" value="UniProtKB-ARBA"/>
</dbReference>
<organism evidence="11 12">
    <name type="scientific">Coptotermes formosanus</name>
    <name type="common">Formosan subterranean termite</name>
    <dbReference type="NCBI Taxonomy" id="36987"/>
    <lineage>
        <taxon>Eukaryota</taxon>
        <taxon>Metazoa</taxon>
        <taxon>Ecdysozoa</taxon>
        <taxon>Arthropoda</taxon>
        <taxon>Hexapoda</taxon>
        <taxon>Insecta</taxon>
        <taxon>Pterygota</taxon>
        <taxon>Neoptera</taxon>
        <taxon>Polyneoptera</taxon>
        <taxon>Dictyoptera</taxon>
        <taxon>Blattodea</taxon>
        <taxon>Blattoidea</taxon>
        <taxon>Termitoidae</taxon>
        <taxon>Rhinotermitidae</taxon>
        <taxon>Coptotermes</taxon>
    </lineage>
</organism>
<evidence type="ECO:0000313" key="12">
    <source>
        <dbReference type="Proteomes" id="UP000502823"/>
    </source>
</evidence>
<sequence>MAVSRVSSGELEHSLLVATGTVCKTFPGLSKEQLDLCRRYPDVTTSAIQGLQLAVDECQYQFQWHRWNCSSLNTKNRNPHSSVLLQRGYRESAFAYAISSAGVAHSVARACSMGKLMACGCDPASYRVADRHRPGFRLGSKGTKGLNMPPQQRTRSRWKWGGCSHNLDFGVDFSKSFLDSREKAGDIQSRINLHNNKAGRLAVATNMQVRCKCHGMSGSCELKTCWKAAPDFRIVGQALKERFRSAVLVDQSNLGNGSPFLLDGLRRKRPRPRQRPRPRRRTRLRRPRDLALDLLYYQRSPNFCERDPSVDFPGTAGRQCNRTSTSVDGCGSLCCGRGYNVIKQRRTDRCHCRFHWCCYVVCQNCTIEEWITVCK</sequence>
<keyword evidence="8" id="KW-0449">Lipoprotein</keyword>
<dbReference type="GO" id="GO:0005615">
    <property type="term" value="C:extracellular space"/>
    <property type="evidence" value="ECO:0007669"/>
    <property type="project" value="TreeGrafter"/>
</dbReference>
<evidence type="ECO:0000256" key="3">
    <source>
        <dbReference type="ARBA" id="ARBA00022473"/>
    </source>
</evidence>
<dbReference type="PROSITE" id="PS00246">
    <property type="entry name" value="WNT1"/>
    <property type="match status" value="1"/>
</dbReference>
<dbReference type="GO" id="GO:0045165">
    <property type="term" value="P:cell fate commitment"/>
    <property type="evidence" value="ECO:0007669"/>
    <property type="project" value="TreeGrafter"/>
</dbReference>
<evidence type="ECO:0000256" key="5">
    <source>
        <dbReference type="ARBA" id="ARBA00022530"/>
    </source>
</evidence>
<keyword evidence="3 9" id="KW-0217">Developmental protein</keyword>
<evidence type="ECO:0000313" key="11">
    <source>
        <dbReference type="EMBL" id="GFG29556.1"/>
    </source>
</evidence>
<evidence type="ECO:0000256" key="6">
    <source>
        <dbReference type="ARBA" id="ARBA00022687"/>
    </source>
</evidence>
<dbReference type="InterPro" id="IPR043158">
    <property type="entry name" value="Wnt_C"/>
</dbReference>
<dbReference type="GO" id="GO:0060070">
    <property type="term" value="P:canonical Wnt signaling pathway"/>
    <property type="evidence" value="ECO:0007669"/>
    <property type="project" value="TreeGrafter"/>
</dbReference>
<dbReference type="SMART" id="SM00097">
    <property type="entry name" value="WNT1"/>
    <property type="match status" value="1"/>
</dbReference>
<dbReference type="GO" id="GO:0005125">
    <property type="term" value="F:cytokine activity"/>
    <property type="evidence" value="ECO:0007669"/>
    <property type="project" value="TreeGrafter"/>
</dbReference>
<evidence type="ECO:0000256" key="9">
    <source>
        <dbReference type="RuleBase" id="RU003500"/>
    </source>
</evidence>
<dbReference type="OrthoDB" id="5945655at2759"/>
<feature type="region of interest" description="Disordered" evidence="10">
    <location>
        <begin position="259"/>
        <end position="283"/>
    </location>
</feature>
<comment type="caution">
    <text evidence="11">The sequence shown here is derived from an EMBL/GenBank/DDBJ whole genome shotgun (WGS) entry which is preliminary data.</text>
</comment>